<dbReference type="PANTHER" id="PTHR43591:SF24">
    <property type="entry name" value="2-METHOXY-6-POLYPRENYL-1,4-BENZOQUINOL METHYLASE, MITOCHONDRIAL"/>
    <property type="match status" value="1"/>
</dbReference>
<keyword evidence="1" id="KW-1133">Transmembrane helix</keyword>
<keyword evidence="1" id="KW-0472">Membrane</keyword>
<keyword evidence="1" id="KW-0812">Transmembrane</keyword>
<feature type="domain" description="Methyltransferase type 11" evidence="2">
    <location>
        <begin position="195"/>
        <end position="309"/>
    </location>
</feature>
<feature type="transmembrane region" description="Helical" evidence="1">
    <location>
        <begin position="94"/>
        <end position="115"/>
    </location>
</feature>
<dbReference type="PANTHER" id="PTHR43591">
    <property type="entry name" value="METHYLTRANSFERASE"/>
    <property type="match status" value="1"/>
</dbReference>
<dbReference type="Pfam" id="PF08241">
    <property type="entry name" value="Methyltransf_11"/>
    <property type="match status" value="1"/>
</dbReference>
<dbReference type="CDD" id="cd02440">
    <property type="entry name" value="AdoMet_MTases"/>
    <property type="match status" value="1"/>
</dbReference>
<feature type="transmembrane region" description="Helical" evidence="1">
    <location>
        <begin position="12"/>
        <end position="29"/>
    </location>
</feature>
<name>A0A6V8HTY3_TALPI</name>
<protein>
    <recommendedName>
        <fullName evidence="2">Methyltransferase type 11 domain-containing protein</fullName>
    </recommendedName>
</protein>
<accession>A0A6V8HTY3</accession>
<evidence type="ECO:0000256" key="1">
    <source>
        <dbReference type="SAM" id="Phobius"/>
    </source>
</evidence>
<comment type="caution">
    <text evidence="3">The sequence shown here is derived from an EMBL/GenBank/DDBJ whole genome shotgun (WGS) entry which is preliminary data.</text>
</comment>
<dbReference type="InterPro" id="IPR013216">
    <property type="entry name" value="Methyltransf_11"/>
</dbReference>
<feature type="transmembrane region" description="Helical" evidence="1">
    <location>
        <begin position="58"/>
        <end position="82"/>
    </location>
</feature>
<dbReference type="Proteomes" id="UP000053095">
    <property type="component" value="Unassembled WGS sequence"/>
</dbReference>
<dbReference type="Gene3D" id="3.40.50.150">
    <property type="entry name" value="Vaccinia Virus protein VP39"/>
    <property type="match status" value="1"/>
</dbReference>
<evidence type="ECO:0000313" key="4">
    <source>
        <dbReference type="Proteomes" id="UP000053095"/>
    </source>
</evidence>
<dbReference type="GO" id="GO:0008757">
    <property type="term" value="F:S-adenosylmethionine-dependent methyltransferase activity"/>
    <property type="evidence" value="ECO:0007669"/>
    <property type="project" value="InterPro"/>
</dbReference>
<reference evidence="4" key="1">
    <citation type="journal article" date="2015" name="Genome Announc.">
        <title>Draft genome sequence of Talaromyces cellulolyticus strain Y-94, a source of lignocellulosic biomass-degrading enzymes.</title>
        <authorList>
            <person name="Fujii T."/>
            <person name="Koike H."/>
            <person name="Sawayama S."/>
            <person name="Yano S."/>
            <person name="Inoue H."/>
        </authorList>
    </citation>
    <scope>NUCLEOTIDE SEQUENCE [LARGE SCALE GENOMIC DNA]</scope>
    <source>
        <strain evidence="4">Y-94</strain>
    </source>
</reference>
<evidence type="ECO:0000259" key="2">
    <source>
        <dbReference type="Pfam" id="PF08241"/>
    </source>
</evidence>
<organism evidence="3 4">
    <name type="scientific">Talaromyces pinophilus</name>
    <name type="common">Penicillium pinophilum</name>
    <dbReference type="NCBI Taxonomy" id="128442"/>
    <lineage>
        <taxon>Eukaryota</taxon>
        <taxon>Fungi</taxon>
        <taxon>Dikarya</taxon>
        <taxon>Ascomycota</taxon>
        <taxon>Pezizomycotina</taxon>
        <taxon>Eurotiomycetes</taxon>
        <taxon>Eurotiomycetidae</taxon>
        <taxon>Eurotiales</taxon>
        <taxon>Trichocomaceae</taxon>
        <taxon>Talaromyces</taxon>
        <taxon>Talaromyces sect. Talaromyces</taxon>
    </lineage>
</organism>
<dbReference type="EMBL" id="DF933856">
    <property type="protein sequence ID" value="GAM44121.1"/>
    <property type="molecule type" value="Genomic_DNA"/>
</dbReference>
<dbReference type="InterPro" id="IPR029063">
    <property type="entry name" value="SAM-dependent_MTases_sf"/>
</dbReference>
<keyword evidence="4" id="KW-1185">Reference proteome</keyword>
<evidence type="ECO:0000313" key="3">
    <source>
        <dbReference type="EMBL" id="GAM44121.1"/>
    </source>
</evidence>
<gene>
    <name evidence="3" type="ORF">TCE0_060r19487</name>
</gene>
<dbReference type="AlphaFoldDB" id="A0A6V8HTY3"/>
<proteinExistence type="predicted"/>
<dbReference type="SUPFAM" id="SSF53335">
    <property type="entry name" value="S-adenosyl-L-methionine-dependent methyltransferases"/>
    <property type="match status" value="1"/>
</dbReference>
<sequence>MASRLVFDPMAALAVAPLVSSTCTLWYSFDQHHFLRVFNSPTNRPKSDSILPTYFKEFFAAGLPRVVGLLGLTFWTSIGNYYWRYDSLVGNQSLRWYVAGASLAASHLLFVPLVAPRIRAIVEDDRSKGTPTSVLDEWLNIHLWPGMSMSNSSKWDNTAAEYEKMPIDGPLAIPCIRMLDVVNTTLPFSTASTILDVGCGPGTLPTLLFKKYGEQIPQTAKLIATDFSAGMVEAAKMRKEREMQSEDLYAANCWARLELDVMDAQNLERVAANSVSHVMGSLVYFMLPEHKKGLSEAHRVLSDDGVFACTSWAKVGWMGFVVQAAQKVTQKTIDSPMKYSDVWKSPEGVKGELEAAGFRNVHTEVVEVNWHVPELKEFVKTFMKSSNPGLTMIIKDLTEEQVALCSDEWVSSRGRFPDSGRSEAFSAKLWMRTLRWKKQGKSGSTEFCKHRETTFGGSVEKYRLT</sequence>